<comment type="caution">
    <text evidence="2">The sequence shown here is derived from an EMBL/GenBank/DDBJ whole genome shotgun (WGS) entry which is preliminary data.</text>
</comment>
<evidence type="ECO:0000256" key="1">
    <source>
        <dbReference type="SAM" id="MobiDB-lite"/>
    </source>
</evidence>
<accession>A0A4U5M8B2</accession>
<reference evidence="2 3" key="1">
    <citation type="journal article" date="2015" name="Genome Biol.">
        <title>Comparative genomics of Steinernema reveals deeply conserved gene regulatory networks.</title>
        <authorList>
            <person name="Dillman A.R."/>
            <person name="Macchietto M."/>
            <person name="Porter C.F."/>
            <person name="Rogers A."/>
            <person name="Williams B."/>
            <person name="Antoshechkin I."/>
            <person name="Lee M.M."/>
            <person name="Goodwin Z."/>
            <person name="Lu X."/>
            <person name="Lewis E.E."/>
            <person name="Goodrich-Blair H."/>
            <person name="Stock S.P."/>
            <person name="Adams B.J."/>
            <person name="Sternberg P.W."/>
            <person name="Mortazavi A."/>
        </authorList>
    </citation>
    <scope>NUCLEOTIDE SEQUENCE [LARGE SCALE GENOMIC DNA]</scope>
    <source>
        <strain evidence="2 3">ALL</strain>
    </source>
</reference>
<sequence>MLKQKPAKPYLKSSLKFDWHAEQNTTNAEEVFEKLSSFLESKGFKRTRLPRKRKLPEAEELPSTSSQEALKPQKLPQHEAACVGLRSVLRGLETQELKAAILDASLLKPTAVCSALSFFAHGCKKNCAIYAVDGLDSSLAKRLSMKTISAVGFKANSEDIIGFLKEKWTPVSLQEAVDPRRTAAPLELSTPIGKIGKKKRKRSGK</sequence>
<keyword evidence="3" id="KW-1185">Reference proteome</keyword>
<feature type="region of interest" description="Disordered" evidence="1">
    <location>
        <begin position="49"/>
        <end position="74"/>
    </location>
</feature>
<evidence type="ECO:0000313" key="2">
    <source>
        <dbReference type="EMBL" id="TKR65176.1"/>
    </source>
</evidence>
<dbReference type="Proteomes" id="UP000298663">
    <property type="component" value="Unassembled WGS sequence"/>
</dbReference>
<reference evidence="2 3" key="2">
    <citation type="journal article" date="2019" name="G3 (Bethesda)">
        <title>Hybrid Assembly of the Genome of the Entomopathogenic Nematode Steinernema carpocapsae Identifies the X-Chromosome.</title>
        <authorList>
            <person name="Serra L."/>
            <person name="Macchietto M."/>
            <person name="Macias-Munoz A."/>
            <person name="McGill C.J."/>
            <person name="Rodriguez I.M."/>
            <person name="Rodriguez B."/>
            <person name="Murad R."/>
            <person name="Mortazavi A."/>
        </authorList>
    </citation>
    <scope>NUCLEOTIDE SEQUENCE [LARGE SCALE GENOMIC DNA]</scope>
    <source>
        <strain evidence="2 3">ALL</strain>
    </source>
</reference>
<dbReference type="AlphaFoldDB" id="A0A4U5M8B2"/>
<feature type="compositionally biased region" description="Basic residues" evidence="1">
    <location>
        <begin position="195"/>
        <end position="205"/>
    </location>
</feature>
<evidence type="ECO:0008006" key="4">
    <source>
        <dbReference type="Google" id="ProtNLM"/>
    </source>
</evidence>
<organism evidence="2 3">
    <name type="scientific">Steinernema carpocapsae</name>
    <name type="common">Entomopathogenic nematode</name>
    <dbReference type="NCBI Taxonomy" id="34508"/>
    <lineage>
        <taxon>Eukaryota</taxon>
        <taxon>Metazoa</taxon>
        <taxon>Ecdysozoa</taxon>
        <taxon>Nematoda</taxon>
        <taxon>Chromadorea</taxon>
        <taxon>Rhabditida</taxon>
        <taxon>Tylenchina</taxon>
        <taxon>Panagrolaimomorpha</taxon>
        <taxon>Strongyloidoidea</taxon>
        <taxon>Steinernematidae</taxon>
        <taxon>Steinernema</taxon>
    </lineage>
</organism>
<evidence type="ECO:0000313" key="3">
    <source>
        <dbReference type="Proteomes" id="UP000298663"/>
    </source>
</evidence>
<protein>
    <recommendedName>
        <fullName evidence="4">Ribosomal protein L7Ae/L30e/S12e/Gadd45 domain-containing protein</fullName>
    </recommendedName>
</protein>
<dbReference type="EMBL" id="AZBU02000009">
    <property type="protein sequence ID" value="TKR65176.1"/>
    <property type="molecule type" value="Genomic_DNA"/>
</dbReference>
<name>A0A4U5M8B2_STECR</name>
<gene>
    <name evidence="2" type="ORF">L596_025619</name>
</gene>
<dbReference type="OrthoDB" id="5823091at2759"/>
<feature type="region of interest" description="Disordered" evidence="1">
    <location>
        <begin position="184"/>
        <end position="205"/>
    </location>
</feature>
<proteinExistence type="predicted"/>